<name>A0A1G9K8X4_9FLAO</name>
<dbReference type="EMBL" id="FNGV01000001">
    <property type="protein sequence ID" value="SDL46089.1"/>
    <property type="molecule type" value="Genomic_DNA"/>
</dbReference>
<dbReference type="PROSITE" id="PS51462">
    <property type="entry name" value="NUDIX"/>
    <property type="match status" value="1"/>
</dbReference>
<feature type="domain" description="Nudix hydrolase" evidence="1">
    <location>
        <begin position="29"/>
        <end position="171"/>
    </location>
</feature>
<dbReference type="InterPro" id="IPR000086">
    <property type="entry name" value="NUDIX_hydrolase_dom"/>
</dbReference>
<evidence type="ECO:0000313" key="2">
    <source>
        <dbReference type="EMBL" id="SDL46089.1"/>
    </source>
</evidence>
<dbReference type="GO" id="GO:0009240">
    <property type="term" value="P:isopentenyl diphosphate biosynthetic process"/>
    <property type="evidence" value="ECO:0007669"/>
    <property type="project" value="TreeGrafter"/>
</dbReference>
<dbReference type="SUPFAM" id="SSF55811">
    <property type="entry name" value="Nudix"/>
    <property type="match status" value="1"/>
</dbReference>
<reference evidence="3" key="1">
    <citation type="submission" date="2016-10" db="EMBL/GenBank/DDBJ databases">
        <authorList>
            <person name="Varghese N."/>
            <person name="Submissions S."/>
        </authorList>
    </citation>
    <scope>NUCLEOTIDE SEQUENCE [LARGE SCALE GENOMIC DNA]</scope>
    <source>
        <strain evidence="3">DSM 19886</strain>
    </source>
</reference>
<dbReference type="CDD" id="cd04692">
    <property type="entry name" value="NUDIX_Hydrolase"/>
    <property type="match status" value="1"/>
</dbReference>
<dbReference type="OrthoDB" id="9786032at2"/>
<accession>A0A1G9K8X4</accession>
<dbReference type="Gene3D" id="3.90.79.10">
    <property type="entry name" value="Nucleoside Triphosphate Pyrophosphohydrolase"/>
    <property type="match status" value="1"/>
</dbReference>
<dbReference type="PANTHER" id="PTHR10885">
    <property type="entry name" value="ISOPENTENYL-DIPHOSPHATE DELTA-ISOMERASE"/>
    <property type="match status" value="1"/>
</dbReference>
<dbReference type="Pfam" id="PF00293">
    <property type="entry name" value="NUDIX"/>
    <property type="match status" value="1"/>
</dbReference>
<keyword evidence="3" id="KW-1185">Reference proteome</keyword>
<dbReference type="Proteomes" id="UP000199440">
    <property type="component" value="Unassembled WGS sequence"/>
</dbReference>
<dbReference type="InterPro" id="IPR015797">
    <property type="entry name" value="NUDIX_hydrolase-like_dom_sf"/>
</dbReference>
<gene>
    <name evidence="2" type="ORF">SAMN04488514_101891</name>
</gene>
<dbReference type="AlphaFoldDB" id="A0A1G9K8X4"/>
<dbReference type="GO" id="GO:0005737">
    <property type="term" value="C:cytoplasm"/>
    <property type="evidence" value="ECO:0007669"/>
    <property type="project" value="TreeGrafter"/>
</dbReference>
<organism evidence="2 3">
    <name type="scientific">Kriegella aquimaris</name>
    <dbReference type="NCBI Taxonomy" id="192904"/>
    <lineage>
        <taxon>Bacteria</taxon>
        <taxon>Pseudomonadati</taxon>
        <taxon>Bacteroidota</taxon>
        <taxon>Flavobacteriia</taxon>
        <taxon>Flavobacteriales</taxon>
        <taxon>Flavobacteriaceae</taxon>
        <taxon>Kriegella</taxon>
    </lineage>
</organism>
<protein>
    <submittedName>
        <fullName evidence="2">NUDIX domain-containing protein</fullName>
    </submittedName>
</protein>
<dbReference type="RefSeq" id="WP_089885641.1">
    <property type="nucleotide sequence ID" value="NZ_FNGV01000001.1"/>
</dbReference>
<dbReference type="GO" id="GO:0004452">
    <property type="term" value="F:isopentenyl-diphosphate delta-isomerase activity"/>
    <property type="evidence" value="ECO:0007669"/>
    <property type="project" value="TreeGrafter"/>
</dbReference>
<dbReference type="PANTHER" id="PTHR10885:SF20">
    <property type="entry name" value="NUDIX HYDROLASE DOMAIN-CONTAINING PROTEIN"/>
    <property type="match status" value="1"/>
</dbReference>
<evidence type="ECO:0000313" key="3">
    <source>
        <dbReference type="Proteomes" id="UP000199440"/>
    </source>
</evidence>
<proteinExistence type="predicted"/>
<sequence length="182" mass="20873">MDELIDILDKDGNFTGVTAMKSEAHRKGLFHNSIHIWFYTKDGRLLIQQRAKNKDTHPLFWDVSVAGHVGAGEEIEESAIREAEEEIGVHISKNDLEKIGVFKSVHKHHDTLIDCEYHHTYLCELKVPLGSLKKQESEVADLSLISLIQFAQETWGLANPQKYVPYDVDYYKTVIKSIKKRL</sequence>
<dbReference type="STRING" id="192904.SAMN04488514_101891"/>
<evidence type="ECO:0000259" key="1">
    <source>
        <dbReference type="PROSITE" id="PS51462"/>
    </source>
</evidence>